<evidence type="ECO:0000313" key="11">
    <source>
        <dbReference type="EMBL" id="ACB84090.1"/>
    </source>
</evidence>
<dbReference type="Pfam" id="PF10531">
    <property type="entry name" value="SLBB"/>
    <property type="match status" value="1"/>
</dbReference>
<dbReference type="SUPFAM" id="SSF46548">
    <property type="entry name" value="alpha-helical ferredoxin"/>
    <property type="match status" value="1"/>
</dbReference>
<proteinExistence type="inferred from homology"/>
<evidence type="ECO:0000256" key="1">
    <source>
        <dbReference type="ARBA" id="ARBA00022448"/>
    </source>
</evidence>
<comment type="subunit">
    <text evidence="8">The complex is composed of six subunits: RnfA, RnfB, RnfC, RnfD, RnfE and RnfG.</text>
</comment>
<feature type="domain" description="4Fe-4S ferredoxin-type" evidence="10">
    <location>
        <begin position="397"/>
        <end position="426"/>
    </location>
</feature>
<feature type="region of interest" description="Disordered" evidence="9">
    <location>
        <begin position="1"/>
        <end position="22"/>
    </location>
</feature>
<feature type="binding site" evidence="8">
    <location>
        <position position="377"/>
    </location>
    <ligand>
        <name>[4Fe-4S] cluster</name>
        <dbReference type="ChEBI" id="CHEBI:49883"/>
        <label>2</label>
    </ligand>
</feature>
<comment type="cofactor">
    <cofactor evidence="8">
        <name>[4Fe-4S] cluster</name>
        <dbReference type="ChEBI" id="CHEBI:49883"/>
    </cofactor>
    <text evidence="8">Binds 2 [4Fe-4S] clusters per subunit.</text>
</comment>
<keyword evidence="7 8" id="KW-0411">Iron-sulfur</keyword>
<dbReference type="KEGG" id="nth:Nther_0494"/>
<dbReference type="RefSeq" id="WP_012446977.1">
    <property type="nucleotide sequence ID" value="NC_010718.1"/>
</dbReference>
<keyword evidence="1 8" id="KW-0813">Transport</keyword>
<evidence type="ECO:0000256" key="8">
    <source>
        <dbReference type="HAMAP-Rule" id="MF_00461"/>
    </source>
</evidence>
<dbReference type="PANTHER" id="PTHR43034">
    <property type="entry name" value="ION-TRANSLOCATING OXIDOREDUCTASE COMPLEX SUBUNIT C"/>
    <property type="match status" value="1"/>
</dbReference>
<protein>
    <recommendedName>
        <fullName evidence="8">Ion-translocating oxidoreductase complex subunit C</fullName>
        <ecNumber evidence="8">7.-.-.-</ecNumber>
    </recommendedName>
    <alternativeName>
        <fullName evidence="8">Rnf electron transport complex subunit C</fullName>
    </alternativeName>
</protein>
<dbReference type="GO" id="GO:0009055">
    <property type="term" value="F:electron transfer activity"/>
    <property type="evidence" value="ECO:0007669"/>
    <property type="project" value="InterPro"/>
</dbReference>
<keyword evidence="2 8" id="KW-0004">4Fe-4S</keyword>
<dbReference type="InterPro" id="IPR037225">
    <property type="entry name" value="Nuo51_FMN-bd_sf"/>
</dbReference>
<organism evidence="11 12">
    <name type="scientific">Natranaerobius thermophilus (strain ATCC BAA-1301 / DSM 18059 / JW/NM-WN-LF)</name>
    <dbReference type="NCBI Taxonomy" id="457570"/>
    <lineage>
        <taxon>Bacteria</taxon>
        <taxon>Bacillati</taxon>
        <taxon>Bacillota</taxon>
        <taxon>Clostridia</taxon>
        <taxon>Natranaerobiales</taxon>
        <taxon>Natranaerobiaceae</taxon>
        <taxon>Natranaerobius</taxon>
    </lineage>
</organism>
<dbReference type="Proteomes" id="UP000001683">
    <property type="component" value="Chromosome"/>
</dbReference>
<feature type="binding site" evidence="8">
    <location>
        <position position="416"/>
    </location>
    <ligand>
        <name>[4Fe-4S] cluster</name>
        <dbReference type="ChEBI" id="CHEBI:49883"/>
        <label>1</label>
    </ligand>
</feature>
<dbReference type="InterPro" id="IPR011538">
    <property type="entry name" value="Nuo51_FMN-bd"/>
</dbReference>
<dbReference type="Pfam" id="PF12838">
    <property type="entry name" value="Fer4_7"/>
    <property type="match status" value="1"/>
</dbReference>
<evidence type="ECO:0000256" key="4">
    <source>
        <dbReference type="ARBA" id="ARBA00022737"/>
    </source>
</evidence>
<keyword evidence="6 8" id="KW-0408">Iron</keyword>
<dbReference type="Pfam" id="PF01512">
    <property type="entry name" value="Complex1_51K"/>
    <property type="match status" value="1"/>
</dbReference>
<keyword evidence="5 8" id="KW-0249">Electron transport</keyword>
<dbReference type="PANTHER" id="PTHR43034:SF2">
    <property type="entry name" value="ION-TRANSLOCATING OXIDOREDUCTASE COMPLEX SUBUNIT C"/>
    <property type="match status" value="1"/>
</dbReference>
<feature type="binding site" evidence="8">
    <location>
        <position position="409"/>
    </location>
    <ligand>
        <name>[4Fe-4S] cluster</name>
        <dbReference type="ChEBI" id="CHEBI:49883"/>
        <label>2</label>
    </ligand>
</feature>
<dbReference type="InterPro" id="IPR017900">
    <property type="entry name" value="4Fe4S_Fe_S_CS"/>
</dbReference>
<dbReference type="Gene3D" id="3.40.50.11540">
    <property type="entry name" value="NADH-ubiquinone oxidoreductase 51kDa subunit"/>
    <property type="match status" value="1"/>
</dbReference>
<feature type="binding site" evidence="8">
    <location>
        <position position="367"/>
    </location>
    <ligand>
        <name>[4Fe-4S] cluster</name>
        <dbReference type="ChEBI" id="CHEBI:49883"/>
        <label>1</label>
    </ligand>
</feature>
<dbReference type="InterPro" id="IPR017896">
    <property type="entry name" value="4Fe4S_Fe-S-bd"/>
</dbReference>
<evidence type="ECO:0000256" key="9">
    <source>
        <dbReference type="SAM" id="MobiDB-lite"/>
    </source>
</evidence>
<dbReference type="Pfam" id="PF13375">
    <property type="entry name" value="RnfC_N"/>
    <property type="match status" value="1"/>
</dbReference>
<evidence type="ECO:0000256" key="3">
    <source>
        <dbReference type="ARBA" id="ARBA00022723"/>
    </source>
</evidence>
<dbReference type="OrthoDB" id="9767754at2"/>
<dbReference type="HOGENOM" id="CLU_010808_6_0_9"/>
<dbReference type="PROSITE" id="PS00198">
    <property type="entry name" value="4FE4S_FER_1"/>
    <property type="match status" value="2"/>
</dbReference>
<dbReference type="SUPFAM" id="SSF142019">
    <property type="entry name" value="Nqo1 FMN-binding domain-like"/>
    <property type="match status" value="1"/>
</dbReference>
<feature type="binding site" evidence="8">
    <location>
        <position position="373"/>
    </location>
    <ligand>
        <name>[4Fe-4S] cluster</name>
        <dbReference type="ChEBI" id="CHEBI:49883"/>
        <label>1</label>
    </ligand>
</feature>
<evidence type="ECO:0000256" key="6">
    <source>
        <dbReference type="ARBA" id="ARBA00023004"/>
    </source>
</evidence>
<dbReference type="GO" id="GO:0005886">
    <property type="term" value="C:plasma membrane"/>
    <property type="evidence" value="ECO:0007669"/>
    <property type="project" value="UniProtKB-SubCell"/>
</dbReference>
<comment type="function">
    <text evidence="8">Part of a membrane-bound complex that couples electron transfer with translocation of ions across the membrane.</text>
</comment>
<keyword evidence="8" id="KW-0472">Membrane</keyword>
<dbReference type="HAMAP" id="MF_00461">
    <property type="entry name" value="RsxC_RnfC"/>
    <property type="match status" value="1"/>
</dbReference>
<dbReference type="Gene3D" id="3.30.70.20">
    <property type="match status" value="1"/>
</dbReference>
<reference evidence="11 12" key="2">
    <citation type="journal article" date="2011" name="J. Bacteriol.">
        <title>Complete genome sequence of the anaerobic, halophilic alkalithermophile Natranaerobius thermophilus JW/NM-WN-LF.</title>
        <authorList>
            <person name="Zhao B."/>
            <person name="Mesbah N.M."/>
            <person name="Dalin E."/>
            <person name="Goodwin L."/>
            <person name="Nolan M."/>
            <person name="Pitluck S."/>
            <person name="Chertkov O."/>
            <person name="Brettin T.S."/>
            <person name="Han J."/>
            <person name="Larimer F.W."/>
            <person name="Land M.L."/>
            <person name="Hauser L."/>
            <person name="Kyrpides N."/>
            <person name="Wiegel J."/>
        </authorList>
    </citation>
    <scope>NUCLEOTIDE SEQUENCE [LARGE SCALE GENOMIC DNA]</scope>
    <source>
        <strain evidence="12">ATCC BAA-1301 / DSM 18059 / JW/NM-WN-LF</strain>
    </source>
</reference>
<keyword evidence="3 8" id="KW-0479">Metal-binding</keyword>
<keyword evidence="8" id="KW-1003">Cell membrane</keyword>
<dbReference type="InterPro" id="IPR010208">
    <property type="entry name" value="Ion_transpt_RnfC/RsxC"/>
</dbReference>
<dbReference type="InterPro" id="IPR026902">
    <property type="entry name" value="RnfC_N"/>
</dbReference>
<dbReference type="EMBL" id="CP001034">
    <property type="protein sequence ID" value="ACB84090.1"/>
    <property type="molecule type" value="Genomic_DNA"/>
</dbReference>
<feature type="binding site" evidence="8">
    <location>
        <position position="406"/>
    </location>
    <ligand>
        <name>[4Fe-4S] cluster</name>
        <dbReference type="ChEBI" id="CHEBI:49883"/>
        <label>2</label>
    </ligand>
</feature>
<accession>B2A679</accession>
<keyword evidence="4 8" id="KW-0677">Repeat</keyword>
<evidence type="ECO:0000256" key="7">
    <source>
        <dbReference type="ARBA" id="ARBA00023014"/>
    </source>
</evidence>
<feature type="binding site" evidence="8">
    <location>
        <position position="412"/>
    </location>
    <ligand>
        <name>[4Fe-4S] cluster</name>
        <dbReference type="ChEBI" id="CHEBI:49883"/>
        <label>2</label>
    </ligand>
</feature>
<reference evidence="11 12" key="1">
    <citation type="submission" date="2008-04" db="EMBL/GenBank/DDBJ databases">
        <title>Complete sequence of chromosome of Natranaerobius thermophilus JW/NM-WN-LF.</title>
        <authorList>
            <consortium name="US DOE Joint Genome Institute"/>
            <person name="Copeland A."/>
            <person name="Lucas S."/>
            <person name="Lapidus A."/>
            <person name="Glavina del Rio T."/>
            <person name="Dalin E."/>
            <person name="Tice H."/>
            <person name="Bruce D."/>
            <person name="Goodwin L."/>
            <person name="Pitluck S."/>
            <person name="Chertkov O."/>
            <person name="Brettin T."/>
            <person name="Detter J.C."/>
            <person name="Han C."/>
            <person name="Kuske C.R."/>
            <person name="Schmutz J."/>
            <person name="Larimer F."/>
            <person name="Land M."/>
            <person name="Hauser L."/>
            <person name="Kyrpides N."/>
            <person name="Lykidis A."/>
            <person name="Mesbah N.M."/>
            <person name="Wiegel J."/>
        </authorList>
    </citation>
    <scope>NUCLEOTIDE SEQUENCE [LARGE SCALE GENOMIC DNA]</scope>
    <source>
        <strain evidence="12">ATCC BAA-1301 / DSM 18059 / JW/NM-WN-LF</strain>
    </source>
</reference>
<dbReference type="GO" id="GO:0022900">
    <property type="term" value="P:electron transport chain"/>
    <property type="evidence" value="ECO:0007669"/>
    <property type="project" value="UniProtKB-UniRule"/>
</dbReference>
<comment type="subcellular location">
    <subcellularLocation>
        <location evidence="8">Cell membrane</location>
        <topology evidence="8">Peripheral membrane protein</topology>
    </subcellularLocation>
</comment>
<comment type="similarity">
    <text evidence="8">Belongs to the 4Fe4S bacterial-type ferredoxin family. RnfC subfamily.</text>
</comment>
<dbReference type="NCBIfam" id="NF003454">
    <property type="entry name" value="PRK05035.1"/>
    <property type="match status" value="1"/>
</dbReference>
<dbReference type="EC" id="7.-.-.-" evidence="8"/>
<dbReference type="eggNOG" id="COG4656">
    <property type="taxonomic scope" value="Bacteria"/>
</dbReference>
<evidence type="ECO:0000256" key="5">
    <source>
        <dbReference type="ARBA" id="ARBA00022982"/>
    </source>
</evidence>
<dbReference type="NCBIfam" id="TIGR01945">
    <property type="entry name" value="rnfC"/>
    <property type="match status" value="1"/>
</dbReference>
<name>B2A679_NATTJ</name>
<dbReference type="STRING" id="457570.Nther_0494"/>
<evidence type="ECO:0000259" key="10">
    <source>
        <dbReference type="PROSITE" id="PS51379"/>
    </source>
</evidence>
<dbReference type="GO" id="GO:0046872">
    <property type="term" value="F:metal ion binding"/>
    <property type="evidence" value="ECO:0007669"/>
    <property type="project" value="UniProtKB-KW"/>
</dbReference>
<feature type="binding site" evidence="8">
    <location>
        <position position="370"/>
    </location>
    <ligand>
        <name>[4Fe-4S] cluster</name>
        <dbReference type="ChEBI" id="CHEBI:49883"/>
        <label>1</label>
    </ligand>
</feature>
<dbReference type="InParanoid" id="B2A679"/>
<dbReference type="GO" id="GO:0051539">
    <property type="term" value="F:4 iron, 4 sulfur cluster binding"/>
    <property type="evidence" value="ECO:0007669"/>
    <property type="project" value="UniProtKB-KW"/>
</dbReference>
<keyword evidence="8" id="KW-1278">Translocase</keyword>
<evidence type="ECO:0000256" key="2">
    <source>
        <dbReference type="ARBA" id="ARBA00022485"/>
    </source>
</evidence>
<feature type="domain" description="4Fe-4S ferredoxin-type" evidence="10">
    <location>
        <begin position="357"/>
        <end position="388"/>
    </location>
</feature>
<evidence type="ECO:0000313" key="12">
    <source>
        <dbReference type="Proteomes" id="UP000001683"/>
    </source>
</evidence>
<gene>
    <name evidence="8" type="primary">rnfC</name>
    <name evidence="11" type="ordered locus">Nther_0494</name>
</gene>
<dbReference type="AlphaFoldDB" id="B2A679"/>
<dbReference type="PROSITE" id="PS51379">
    <property type="entry name" value="4FE4S_FER_2"/>
    <property type="match status" value="2"/>
</dbReference>
<sequence length="440" mass="47666">MANQTFPGGISPGHFKDTKDKPIESLELPKKVYIPMEQHIGAPCTPTVEVGDYVKTGQKIGESDKFVSAPVHASISGEVVDIVQYNHPLGNTSQTVVIESDGQDEPDYQDEEQTVNLDSFSAEEIKNVVKEAGIVGLGGATFPTHVKISPPEDKPIDTVLINGAECEPFLTSDHRLMVEQAEKIIFGLRAIMKAVNCDRGIIAIEDNKPDAVEAMNSLVTDDDSLEVMTFETKYPQGAEKQLIKAALDREVPSGGLPMDVGCVVNNTGTALAVADALRTNKPILERVVTISGPGIEQSGNFMVRLGTLASDLIEQLGGMGDQTRKIIMGGPMMGISQPNADFPVIKGTSGVLLLTDQEVQIFEERPCINCGRCVDSCPISLLPNLLGTFMEHERPDKAEDFNALDCIECGCCTYICPARRPLVHYIRVAKGEIMAKRQNK</sequence>
<keyword evidence="12" id="KW-1185">Reference proteome</keyword>
<dbReference type="InterPro" id="IPR019554">
    <property type="entry name" value="Soluble_ligand-bd"/>
</dbReference>